<feature type="chain" id="PRO_5001711917" description="DUF8020 domain-containing protein" evidence="2">
    <location>
        <begin position="33"/>
        <end position="233"/>
    </location>
</feature>
<evidence type="ECO:0000256" key="1">
    <source>
        <dbReference type="SAM" id="Phobius"/>
    </source>
</evidence>
<dbReference type="InterPro" id="IPR058333">
    <property type="entry name" value="DUF8020"/>
</dbReference>
<name>A0A076EK35_RHOOP</name>
<feature type="transmembrane region" description="Helical" evidence="1">
    <location>
        <begin position="146"/>
        <end position="176"/>
    </location>
</feature>
<dbReference type="Pfam" id="PF26059">
    <property type="entry name" value="DUF8020"/>
    <property type="match status" value="1"/>
</dbReference>
<protein>
    <recommendedName>
        <fullName evidence="3">DUF8020 domain-containing protein</fullName>
    </recommendedName>
</protein>
<evidence type="ECO:0000259" key="3">
    <source>
        <dbReference type="Pfam" id="PF26059"/>
    </source>
</evidence>
<gene>
    <name evidence="4" type="ORF">EP51_13505</name>
</gene>
<feature type="transmembrane region" description="Helical" evidence="1">
    <location>
        <begin position="188"/>
        <end position="218"/>
    </location>
</feature>
<dbReference type="Proteomes" id="UP000028488">
    <property type="component" value="Chromosome"/>
</dbReference>
<dbReference type="eggNOG" id="ENOG5030WQ0">
    <property type="taxonomic scope" value="Bacteria"/>
</dbReference>
<organism evidence="4 5">
    <name type="scientific">Rhodococcus opacus</name>
    <name type="common">Nocardia opaca</name>
    <dbReference type="NCBI Taxonomy" id="37919"/>
    <lineage>
        <taxon>Bacteria</taxon>
        <taxon>Bacillati</taxon>
        <taxon>Actinomycetota</taxon>
        <taxon>Actinomycetes</taxon>
        <taxon>Mycobacteriales</taxon>
        <taxon>Nocardiaceae</taxon>
        <taxon>Rhodococcus</taxon>
    </lineage>
</organism>
<keyword evidence="1" id="KW-0812">Transmembrane</keyword>
<evidence type="ECO:0000313" key="4">
    <source>
        <dbReference type="EMBL" id="AII05587.1"/>
    </source>
</evidence>
<keyword evidence="1" id="KW-0472">Membrane</keyword>
<keyword evidence="2" id="KW-0732">Signal</keyword>
<dbReference type="RefSeq" id="WP_128639545.1">
    <property type="nucleotide sequence ID" value="NZ_CP008947.1"/>
</dbReference>
<feature type="signal peptide" evidence="2">
    <location>
        <begin position="1"/>
        <end position="32"/>
    </location>
</feature>
<proteinExistence type="predicted"/>
<dbReference type="AlphaFoldDB" id="A0A076EK35"/>
<dbReference type="EMBL" id="CP008947">
    <property type="protein sequence ID" value="AII05587.1"/>
    <property type="molecule type" value="Genomic_DNA"/>
</dbReference>
<evidence type="ECO:0000313" key="5">
    <source>
        <dbReference type="Proteomes" id="UP000028488"/>
    </source>
</evidence>
<sequence>MSGRFARNLRAVTGAAFLVVAALGISAGTAHTAPLTQQDSSDIGYEAHAEGESVVTSIDAGAFRITDTREAIEVVDDGGKVVAALPLTIRVGDAVYPIDADLDGRTVTLTPQVPADVASSLKSVAQDGFDTQEERDDSALADFNSYLGYATLIGGLIFGVIFGAVGLAVGCGLFAVTVIGTPVGCLGGLLAGFAAGGLAGTIFVGGAALVILGIQYLVTINTPFVAPAPEPTA</sequence>
<accession>A0A076EK35</accession>
<feature type="domain" description="DUF8020" evidence="3">
    <location>
        <begin position="42"/>
        <end position="112"/>
    </location>
</feature>
<evidence type="ECO:0000256" key="2">
    <source>
        <dbReference type="SAM" id="SignalP"/>
    </source>
</evidence>
<keyword evidence="1" id="KW-1133">Transmembrane helix</keyword>
<reference evidence="4 5" key="1">
    <citation type="submission" date="2014-07" db="EMBL/GenBank/DDBJ databases">
        <title>Genome Sequence of Rhodococcus opacus Strain R7, a Biodegrader of Mono- and Polycyclic Aromatic Hydrocarbons.</title>
        <authorList>
            <person name="Di Gennaro P."/>
            <person name="Zampolli J."/>
            <person name="Presti I."/>
            <person name="Cappelletti M."/>
            <person name="D'Ursi P."/>
            <person name="Orro A."/>
            <person name="Mezzelani A."/>
            <person name="Milanesi L."/>
        </authorList>
    </citation>
    <scope>NUCLEOTIDE SEQUENCE [LARGE SCALE GENOMIC DNA]</scope>
    <source>
        <strain evidence="4 5">R7</strain>
    </source>
</reference>